<protein>
    <submittedName>
        <fullName evidence="10">ABC transporter ATP-binding protein</fullName>
        <ecNumber evidence="10">3.6.3.-</ecNumber>
    </submittedName>
</protein>
<dbReference type="PROSITE" id="PS00211">
    <property type="entry name" value="ABC_TRANSPORTER_1"/>
    <property type="match status" value="2"/>
</dbReference>
<comment type="caution">
    <text evidence="10">The sequence shown here is derived from an EMBL/GenBank/DDBJ whole genome shotgun (WGS) entry which is preliminary data.</text>
</comment>
<dbReference type="EC" id="3.6.3.-" evidence="10"/>
<keyword evidence="10" id="KW-0378">Hydrolase</keyword>
<name>A0ABM8V710_THEXY</name>
<keyword evidence="7" id="KW-1278">Translocase</keyword>
<dbReference type="Gene3D" id="3.40.50.300">
    <property type="entry name" value="P-loop containing nucleotide triphosphate hydrolases"/>
    <property type="match status" value="2"/>
</dbReference>
<dbReference type="InterPro" id="IPR015856">
    <property type="entry name" value="ABC_transpr_CbiO/EcfA_su"/>
</dbReference>
<dbReference type="SMART" id="SM00382">
    <property type="entry name" value="AAA"/>
    <property type="match status" value="2"/>
</dbReference>
<evidence type="ECO:0000256" key="6">
    <source>
        <dbReference type="ARBA" id="ARBA00022840"/>
    </source>
</evidence>
<gene>
    <name evidence="10" type="primary">txxe 3045</name>
    <name evidence="10" type="ORF">TXXE_15265</name>
</gene>
<dbReference type="InterPro" id="IPR050095">
    <property type="entry name" value="ECF_ABC_transporter_ATP-bd"/>
</dbReference>
<feature type="domain" description="ABC transporter" evidence="9">
    <location>
        <begin position="284"/>
        <end position="500"/>
    </location>
</feature>
<organism evidence="10 11">
    <name type="scientific">Thermobacillus xylanilyticus</name>
    <dbReference type="NCBI Taxonomy" id="76633"/>
    <lineage>
        <taxon>Bacteria</taxon>
        <taxon>Bacillati</taxon>
        <taxon>Bacillota</taxon>
        <taxon>Bacilli</taxon>
        <taxon>Bacillales</taxon>
        <taxon>Paenibacillaceae</taxon>
        <taxon>Thermobacillus</taxon>
    </lineage>
</organism>
<dbReference type="GO" id="GO:0016787">
    <property type="term" value="F:hydrolase activity"/>
    <property type="evidence" value="ECO:0007669"/>
    <property type="project" value="UniProtKB-KW"/>
</dbReference>
<keyword evidence="4" id="KW-1003">Cell membrane</keyword>
<dbReference type="CDD" id="cd03225">
    <property type="entry name" value="ABC_cobalt_CbiO_domain1"/>
    <property type="match status" value="2"/>
</dbReference>
<dbReference type="Pfam" id="PF00005">
    <property type="entry name" value="ABC_tran"/>
    <property type="match status" value="2"/>
</dbReference>
<dbReference type="EMBL" id="CAJRAY010000080">
    <property type="protein sequence ID" value="CAG5091219.1"/>
    <property type="molecule type" value="Genomic_DNA"/>
</dbReference>
<evidence type="ECO:0000256" key="5">
    <source>
        <dbReference type="ARBA" id="ARBA00022741"/>
    </source>
</evidence>
<evidence type="ECO:0000256" key="4">
    <source>
        <dbReference type="ARBA" id="ARBA00022475"/>
    </source>
</evidence>
<keyword evidence="11" id="KW-1185">Reference proteome</keyword>
<evidence type="ECO:0000256" key="8">
    <source>
        <dbReference type="ARBA" id="ARBA00023136"/>
    </source>
</evidence>
<keyword evidence="3" id="KW-0813">Transport</keyword>
<keyword evidence="6 10" id="KW-0067">ATP-binding</keyword>
<dbReference type="PANTHER" id="PTHR43553">
    <property type="entry name" value="HEAVY METAL TRANSPORTER"/>
    <property type="match status" value="1"/>
</dbReference>
<evidence type="ECO:0000313" key="10">
    <source>
        <dbReference type="EMBL" id="CAG5091219.1"/>
    </source>
</evidence>
<evidence type="ECO:0000259" key="9">
    <source>
        <dbReference type="PROSITE" id="PS50893"/>
    </source>
</evidence>
<dbReference type="GO" id="GO:0005524">
    <property type="term" value="F:ATP binding"/>
    <property type="evidence" value="ECO:0007669"/>
    <property type="project" value="UniProtKB-KW"/>
</dbReference>
<dbReference type="InterPro" id="IPR027417">
    <property type="entry name" value="P-loop_NTPase"/>
</dbReference>
<dbReference type="InterPro" id="IPR003439">
    <property type="entry name" value="ABC_transporter-like_ATP-bd"/>
</dbReference>
<sequence>MAMANGRSGEVSAHDADICVGVEHLRLKFPGEPDIFFHHLTLHIPKGQKVLILGPSGSGKSTLLQVLSGLIPHSIEVPMRYSRIQWPASWGFVFQDPDTQFCMPCVDEELAFVLENQGVPRSEMESRMREALAQVGLSFDDLHIPIQSLSQGMKQRLALASVLLLKPEVVFLDEPSALLDPEGTEQIWASIKQSLHDRTVILVEHKINAIVNWIDRIVLLDEQGRLIADGHPDDVFRHHKAAFERYGIWYPAVWDEYLASSRWKAIRANRERSGLSAADCETVLELEQFEAYRGKPCKLRVDKASVNERSWIAVTGENGAGKSTLLLALAQLIPTAGTYILRGRVIPEQPKKRRVPEGVALVFQNPEMQVVADTLFDELALPLAKSGWKHDEMEGEVRRILQYFHLPLEPGRHPYDLSLGQKRRLSVATAMAEQASVLLLDEPTFGQDARNTFAILEYLEQLRHDGKTIVMVTHDRRVVEHFATEEWVIENGRLKEIRKI</sequence>
<comment type="subcellular location">
    <subcellularLocation>
        <location evidence="1">Cell membrane</location>
        <topology evidence="1">Peripheral membrane protein</topology>
    </subcellularLocation>
</comment>
<feature type="domain" description="ABC transporter" evidence="9">
    <location>
        <begin position="20"/>
        <end position="248"/>
    </location>
</feature>
<evidence type="ECO:0000256" key="3">
    <source>
        <dbReference type="ARBA" id="ARBA00022448"/>
    </source>
</evidence>
<proteinExistence type="inferred from homology"/>
<keyword evidence="5" id="KW-0547">Nucleotide-binding</keyword>
<keyword evidence="8" id="KW-0472">Membrane</keyword>
<dbReference type="PROSITE" id="PS50893">
    <property type="entry name" value="ABC_TRANSPORTER_2"/>
    <property type="match status" value="2"/>
</dbReference>
<reference evidence="10 11" key="1">
    <citation type="submission" date="2021-04" db="EMBL/GenBank/DDBJ databases">
        <authorList>
            <person name="Rakotoarivonina H."/>
        </authorList>
    </citation>
    <scope>NUCLEOTIDE SEQUENCE [LARGE SCALE GENOMIC DNA]</scope>
    <source>
        <strain evidence="10 11">XE</strain>
    </source>
</reference>
<accession>A0ABM8V710</accession>
<evidence type="ECO:0000256" key="7">
    <source>
        <dbReference type="ARBA" id="ARBA00022967"/>
    </source>
</evidence>
<dbReference type="InterPro" id="IPR003593">
    <property type="entry name" value="AAA+_ATPase"/>
</dbReference>
<evidence type="ECO:0000313" key="11">
    <source>
        <dbReference type="Proteomes" id="UP000681526"/>
    </source>
</evidence>
<dbReference type="InterPro" id="IPR017871">
    <property type="entry name" value="ABC_transporter-like_CS"/>
</dbReference>
<evidence type="ECO:0000256" key="2">
    <source>
        <dbReference type="ARBA" id="ARBA00005417"/>
    </source>
</evidence>
<evidence type="ECO:0000256" key="1">
    <source>
        <dbReference type="ARBA" id="ARBA00004202"/>
    </source>
</evidence>
<dbReference type="Proteomes" id="UP000681526">
    <property type="component" value="Unassembled WGS sequence"/>
</dbReference>
<comment type="similarity">
    <text evidence="2">Belongs to the ABC transporter superfamily.</text>
</comment>
<dbReference type="SUPFAM" id="SSF52540">
    <property type="entry name" value="P-loop containing nucleoside triphosphate hydrolases"/>
    <property type="match status" value="2"/>
</dbReference>